<gene>
    <name evidence="2" type="ORF">N4261_04305</name>
</gene>
<accession>A0ABY6B196</accession>
<organism evidence="2 3">
    <name type="scientific">Roseateles amylovorans</name>
    <dbReference type="NCBI Taxonomy" id="2978473"/>
    <lineage>
        <taxon>Bacteria</taxon>
        <taxon>Pseudomonadati</taxon>
        <taxon>Pseudomonadota</taxon>
        <taxon>Betaproteobacteria</taxon>
        <taxon>Burkholderiales</taxon>
        <taxon>Sphaerotilaceae</taxon>
        <taxon>Roseateles</taxon>
    </lineage>
</organism>
<feature type="region of interest" description="Disordered" evidence="1">
    <location>
        <begin position="413"/>
        <end position="432"/>
    </location>
</feature>
<name>A0ABY6B196_9BURK</name>
<dbReference type="Proteomes" id="UP001064933">
    <property type="component" value="Chromosome"/>
</dbReference>
<reference evidence="2" key="1">
    <citation type="submission" date="2022-10" db="EMBL/GenBank/DDBJ databases">
        <title>Characterization and whole genome sequencing of a new Roseateles species, isolated from fresh water.</title>
        <authorList>
            <person name="Guliayeva D.Y."/>
            <person name="Akhremchuk A.E."/>
            <person name="Sikolenko M.A."/>
            <person name="Valentovich L.N."/>
            <person name="Sidarenka A.V."/>
        </authorList>
    </citation>
    <scope>NUCLEOTIDE SEQUENCE</scope>
    <source>
        <strain evidence="2">BIM B-1768</strain>
    </source>
</reference>
<sequence length="769" mass="82301">MPITPPPLDDRRFTQLVDSTLARARVHTPEWTNFNQSDPGVTLVQLFAFLTENLLYRANLVPQRNRARFLQMLRLPLASASAANGLVAIANDRGEATVQTLPADLEVRAGAVPFRTQLGLEVLPLEARVFFKRPLAAASQSPDLMAYYRLLYASYQMPFPDDVQLYETVALDPQVVDSVDLNADTIDAGLWIALLARRTDVPDVGPDPWKTLRDRLGGRTLTLGLVPALEATSASLTPTGQAQPGQMLRFELPEVKADGRVARDANDRPAPSYRQLEARTEVDLLSVPGVVQLTLPGAAQLRPWQDVDPLEGGVGDMPPTLDDPTLGSRLVTWLRVRVNGAAQARIRWTGINAAPIRQIQRVAAEPLADGDGTPDQSRRLARAPVLPGSVTVITRAGDEPPLTWSEIDDLAAAGPEVPVGNPRSTAREWQADDSGRTDVFELDAEAGELRFGDGLRGRRLPLGARVLAAYAFCQGAAGNVAEGAIDSAPQLPSGFTVTNPVQTWGGADAEDVATGEKQVRRYLQHRDRLVSADDFEAITLRAPGVQIGRVEILPAFHPDLVPNEPGAAPGVVTVMAIPKLDPGQPDAPRADRLFLNALCQHLDPRRLVTTELVVRGPVYKGLWISVGVETAAGFAIAEVVDAVKARLRAWLAPVGPNGDQPRETPLFSARSVDPARGWPLRTPVASRVMLAEVARVAGVLSVADVLIAEGSRAAADVIGMTGLELPRVLGISVVSGDPLPLDALRGGSTGSATPTTVSLLPVPVVPETC</sequence>
<evidence type="ECO:0000256" key="1">
    <source>
        <dbReference type="SAM" id="MobiDB-lite"/>
    </source>
</evidence>
<protein>
    <submittedName>
        <fullName evidence="2">Baseplate J/gp47 family protein</fullName>
    </submittedName>
</protein>
<dbReference type="RefSeq" id="WP_261758987.1">
    <property type="nucleotide sequence ID" value="NZ_CP104562.2"/>
</dbReference>
<keyword evidence="3" id="KW-1185">Reference proteome</keyword>
<proteinExistence type="predicted"/>
<evidence type="ECO:0000313" key="3">
    <source>
        <dbReference type="Proteomes" id="UP001064933"/>
    </source>
</evidence>
<evidence type="ECO:0000313" key="2">
    <source>
        <dbReference type="EMBL" id="UXH79167.1"/>
    </source>
</evidence>
<dbReference type="EMBL" id="CP104562">
    <property type="protein sequence ID" value="UXH79167.1"/>
    <property type="molecule type" value="Genomic_DNA"/>
</dbReference>